<comment type="caution">
    <text evidence="7">The sequence shown here is derived from an EMBL/GenBank/DDBJ whole genome shotgun (WGS) entry which is preliminary data.</text>
</comment>
<evidence type="ECO:0000313" key="8">
    <source>
        <dbReference type="Proteomes" id="UP001230156"/>
    </source>
</evidence>
<dbReference type="RefSeq" id="WP_379957371.1">
    <property type="nucleotide sequence ID" value="NZ_JAUYVI010000005.1"/>
</dbReference>
<dbReference type="EC" id="2.7.1.35" evidence="1"/>
<dbReference type="Proteomes" id="UP001230156">
    <property type="component" value="Unassembled WGS sequence"/>
</dbReference>
<evidence type="ECO:0000259" key="6">
    <source>
        <dbReference type="Pfam" id="PF08543"/>
    </source>
</evidence>
<dbReference type="InterPro" id="IPR013749">
    <property type="entry name" value="PM/HMP-P_kinase-1"/>
</dbReference>
<keyword evidence="5" id="KW-0067">ATP-binding</keyword>
<keyword evidence="3" id="KW-0547">Nucleotide-binding</keyword>
<evidence type="ECO:0000256" key="4">
    <source>
        <dbReference type="ARBA" id="ARBA00022777"/>
    </source>
</evidence>
<dbReference type="GO" id="GO:0008478">
    <property type="term" value="F:pyridoxal kinase activity"/>
    <property type="evidence" value="ECO:0007669"/>
    <property type="project" value="UniProtKB-EC"/>
</dbReference>
<dbReference type="InterPro" id="IPR004625">
    <property type="entry name" value="PyrdxlKinase"/>
</dbReference>
<dbReference type="NCBIfam" id="TIGR00687">
    <property type="entry name" value="pyridox_kin"/>
    <property type="match status" value="1"/>
</dbReference>
<dbReference type="Gene3D" id="3.40.1190.20">
    <property type="match status" value="1"/>
</dbReference>
<keyword evidence="8" id="KW-1185">Reference proteome</keyword>
<dbReference type="SUPFAM" id="SSF53613">
    <property type="entry name" value="Ribokinase-like"/>
    <property type="match status" value="1"/>
</dbReference>
<feature type="domain" description="Pyridoxamine kinase/Phosphomethylpyrimidine kinase" evidence="6">
    <location>
        <begin position="74"/>
        <end position="246"/>
    </location>
</feature>
<accession>A0ABU0YQD7</accession>
<keyword evidence="4 7" id="KW-0418">Kinase</keyword>
<evidence type="ECO:0000256" key="5">
    <source>
        <dbReference type="ARBA" id="ARBA00022840"/>
    </source>
</evidence>
<dbReference type="CDD" id="cd01173">
    <property type="entry name" value="pyridoxal_pyridoxamine_kinase"/>
    <property type="match status" value="1"/>
</dbReference>
<organism evidence="7 8">
    <name type="scientific">Dongia sedimenti</name>
    <dbReference type="NCBI Taxonomy" id="3064282"/>
    <lineage>
        <taxon>Bacteria</taxon>
        <taxon>Pseudomonadati</taxon>
        <taxon>Pseudomonadota</taxon>
        <taxon>Alphaproteobacteria</taxon>
        <taxon>Rhodospirillales</taxon>
        <taxon>Dongiaceae</taxon>
        <taxon>Dongia</taxon>
    </lineage>
</organism>
<keyword evidence="2 7" id="KW-0808">Transferase</keyword>
<proteinExistence type="predicted"/>
<dbReference type="EMBL" id="JAUYVI010000005">
    <property type="protein sequence ID" value="MDQ7249417.1"/>
    <property type="molecule type" value="Genomic_DNA"/>
</dbReference>
<evidence type="ECO:0000313" key="7">
    <source>
        <dbReference type="EMBL" id="MDQ7249417.1"/>
    </source>
</evidence>
<evidence type="ECO:0000256" key="2">
    <source>
        <dbReference type="ARBA" id="ARBA00022679"/>
    </source>
</evidence>
<gene>
    <name evidence="7" type="primary">pdxY</name>
    <name evidence="7" type="ORF">Q8A70_17145</name>
</gene>
<evidence type="ECO:0000256" key="3">
    <source>
        <dbReference type="ARBA" id="ARBA00022741"/>
    </source>
</evidence>
<dbReference type="PANTHER" id="PTHR10534:SF2">
    <property type="entry name" value="PYRIDOXAL KINASE"/>
    <property type="match status" value="1"/>
</dbReference>
<dbReference type="PANTHER" id="PTHR10534">
    <property type="entry name" value="PYRIDOXAL KINASE"/>
    <property type="match status" value="1"/>
</dbReference>
<protein>
    <recommendedName>
        <fullName evidence="1">pyridoxal kinase</fullName>
        <ecNumber evidence="1">2.7.1.35</ecNumber>
    </recommendedName>
</protein>
<evidence type="ECO:0000256" key="1">
    <source>
        <dbReference type="ARBA" id="ARBA00012104"/>
    </source>
</evidence>
<reference evidence="8" key="1">
    <citation type="submission" date="2023-08" db="EMBL/GenBank/DDBJ databases">
        <title>Rhodospirillaceae gen. nov., a novel taxon isolated from the Yangtze River Yuezi River estuary sludge.</title>
        <authorList>
            <person name="Ruan L."/>
        </authorList>
    </citation>
    <scope>NUCLEOTIDE SEQUENCE [LARGE SCALE GENOMIC DNA]</scope>
    <source>
        <strain evidence="8">R-7</strain>
    </source>
</reference>
<dbReference type="Pfam" id="PF08543">
    <property type="entry name" value="Phos_pyr_kin"/>
    <property type="match status" value="1"/>
</dbReference>
<sequence length="282" mass="30180">MNILSIQSHVVYGHVGHQASTFPLQRLGHEVWSLPTVLYSNHLAHPSFTGRKLDAGFIDELLEGLRKLDLLGRLDAVLTGYLGDAPIVPMAIAALEAARAVKPEVVFACDPVMGDDGALYVSPALAEAIGRELVPRADILFPNIFELQHLTGVTVTGLKDVRPAMEALRKQTRNALVIATGIPDEAQNDVITALALDDSGLWQAKAKRHPMGASGNGDCFAALFLGRYLGHRDLPVALGNAVEGMSKIAALTAATNADELKIVESQEVWSKVDPNAMAKRIG</sequence>
<dbReference type="InterPro" id="IPR029056">
    <property type="entry name" value="Ribokinase-like"/>
</dbReference>
<name>A0ABU0YQD7_9PROT</name>